<dbReference type="Gene3D" id="1.25.40.20">
    <property type="entry name" value="Ankyrin repeat-containing domain"/>
    <property type="match status" value="2"/>
</dbReference>
<dbReference type="AlphaFoldDB" id="A0A841RI53"/>
<comment type="caution">
    <text evidence="5">The sequence shown here is derived from an EMBL/GenBank/DDBJ whole genome shotgun (WGS) entry which is preliminary data.</text>
</comment>
<feature type="repeat" description="ANK" evidence="3">
    <location>
        <begin position="462"/>
        <end position="494"/>
    </location>
</feature>
<evidence type="ECO:0000313" key="5">
    <source>
        <dbReference type="EMBL" id="MBB6482439.1"/>
    </source>
</evidence>
<name>A0A841RI53_9SPIO</name>
<dbReference type="PROSITE" id="PS50088">
    <property type="entry name" value="ANK_REPEAT"/>
    <property type="match status" value="9"/>
</dbReference>
<dbReference type="Pfam" id="PF12796">
    <property type="entry name" value="Ank_2"/>
    <property type="match status" value="4"/>
</dbReference>
<dbReference type="InterPro" id="IPR036770">
    <property type="entry name" value="Ankyrin_rpt-contain_sf"/>
</dbReference>
<dbReference type="PROSITE" id="PS50297">
    <property type="entry name" value="ANK_REP_REGION"/>
    <property type="match status" value="4"/>
</dbReference>
<dbReference type="EMBL" id="JACHGJ010000012">
    <property type="protein sequence ID" value="MBB6482439.1"/>
    <property type="molecule type" value="Genomic_DNA"/>
</dbReference>
<gene>
    <name evidence="5" type="ORF">HNR50_004138</name>
</gene>
<feature type="repeat" description="ANK" evidence="3">
    <location>
        <begin position="357"/>
        <end position="389"/>
    </location>
</feature>
<protein>
    <submittedName>
        <fullName evidence="5">Ankyrin repeat protein</fullName>
    </submittedName>
</protein>
<dbReference type="Proteomes" id="UP000587760">
    <property type="component" value="Unassembled WGS sequence"/>
</dbReference>
<accession>A0A841RI53</accession>
<proteinExistence type="predicted"/>
<evidence type="ECO:0000256" key="4">
    <source>
        <dbReference type="SAM" id="MobiDB-lite"/>
    </source>
</evidence>
<feature type="repeat" description="ANK" evidence="3">
    <location>
        <begin position="151"/>
        <end position="183"/>
    </location>
</feature>
<keyword evidence="6" id="KW-1185">Reference proteome</keyword>
<evidence type="ECO:0000256" key="2">
    <source>
        <dbReference type="ARBA" id="ARBA00023043"/>
    </source>
</evidence>
<feature type="repeat" description="ANK" evidence="3">
    <location>
        <begin position="85"/>
        <end position="117"/>
    </location>
</feature>
<keyword evidence="2 3" id="KW-0040">ANK repeat</keyword>
<dbReference type="PANTHER" id="PTHR24126">
    <property type="entry name" value="ANKYRIN REPEAT, PH AND SEC7 DOMAIN CONTAINING PROTEIN SECG-RELATED"/>
    <property type="match status" value="1"/>
</dbReference>
<keyword evidence="1" id="KW-0677">Repeat</keyword>
<evidence type="ECO:0000256" key="3">
    <source>
        <dbReference type="PROSITE-ProRule" id="PRU00023"/>
    </source>
</evidence>
<dbReference type="SMART" id="SM00248">
    <property type="entry name" value="ANK"/>
    <property type="match status" value="14"/>
</dbReference>
<feature type="repeat" description="ANK" evidence="3">
    <location>
        <begin position="324"/>
        <end position="356"/>
    </location>
</feature>
<evidence type="ECO:0000256" key="1">
    <source>
        <dbReference type="ARBA" id="ARBA00022737"/>
    </source>
</evidence>
<feature type="repeat" description="ANK" evidence="3">
    <location>
        <begin position="495"/>
        <end position="527"/>
    </location>
</feature>
<reference evidence="5 6" key="1">
    <citation type="submission" date="2020-08" db="EMBL/GenBank/DDBJ databases">
        <title>Genomic Encyclopedia of Type Strains, Phase IV (KMG-IV): sequencing the most valuable type-strain genomes for metagenomic binning, comparative biology and taxonomic classification.</title>
        <authorList>
            <person name="Goeker M."/>
        </authorList>
    </citation>
    <scope>NUCLEOTIDE SEQUENCE [LARGE SCALE GENOMIC DNA]</scope>
    <source>
        <strain evidence="5 6">DSM 2461</strain>
    </source>
</reference>
<dbReference type="RefSeq" id="WP_184748677.1">
    <property type="nucleotide sequence ID" value="NZ_JACHGJ010000012.1"/>
</dbReference>
<dbReference type="PANTHER" id="PTHR24126:SF14">
    <property type="entry name" value="ANK_REP_REGION DOMAIN-CONTAINING PROTEIN"/>
    <property type="match status" value="1"/>
</dbReference>
<evidence type="ECO:0000313" key="6">
    <source>
        <dbReference type="Proteomes" id="UP000587760"/>
    </source>
</evidence>
<feature type="region of interest" description="Disordered" evidence="4">
    <location>
        <begin position="573"/>
        <end position="614"/>
    </location>
</feature>
<dbReference type="PROSITE" id="PS51257">
    <property type="entry name" value="PROKAR_LIPOPROTEIN"/>
    <property type="match status" value="1"/>
</dbReference>
<sequence>MKKLSLLILGLTILVLIGSCASAEVRAVRKGDIEEIRKFLADGGDPDTIDKDGNALIHIAVQYGRADSLDVLLQAGADANMKNADGNTAAILAAGSDRRDMIDILIRYGGDMRTRGRRSVSTLMLAASKGNVSLMDILLKLGVPIEGTDDDGRSALFYSISAAGPEALSFLLDKGADARAVDKNNGTPLHLLKQNRQAVLASMLLDKGTDVALSLHSSNETALHIAAGAGAWQLVETYLAGGAAFLVNQPSSTLGAPLFYALNEKINPADGAATVELLLASGADPNTPSIKNKLPIVQAVEKLDVRRAELLLRWGADTDVFLISRKSLLHIAVERKNVEMAGLLLNYNIDPDIRDMYGKTPLFYAVENGDEPMVQFLLSNGSNPDINSHDGTNMLYLVLKKDSARSSGFSSMGNLLLRYGASVRSSRDPLHPLLLQAAQSGNEAVLSLLLDSGANPNATEADGVTALMLTSSKNYSDLSALLIRSGAVVNAVDKKGNTALHIASRTGSVATVEILLRYGAAPDPVNYDNLRPIELAPDNAQGDRIVELLLAAGAAPLPVEAPVPEEPVVVVPPSGDQPENPEAADGTVTVVDNGSPEEPTPADPSGENGSDSELWNKAKVLVLGTDEPRNVSRDRTSFQGYSASVPVSFPRNMYSKFNNRNVNLFIRNETGQSAEIYIVNANGVTEAVSLLQAGRFLELGSKEGNIYPVYSSSSIYFGDIKATGQQTQYFRLVQR</sequence>
<dbReference type="InterPro" id="IPR002110">
    <property type="entry name" value="Ankyrin_rpt"/>
</dbReference>
<feature type="repeat" description="ANK" evidence="3">
    <location>
        <begin position="118"/>
        <end position="150"/>
    </location>
</feature>
<feature type="repeat" description="ANK" evidence="3">
    <location>
        <begin position="434"/>
        <end position="461"/>
    </location>
</feature>
<feature type="repeat" description="ANK" evidence="3">
    <location>
        <begin position="52"/>
        <end position="84"/>
    </location>
</feature>
<organism evidence="5 6">
    <name type="scientific">Spirochaeta isovalerica</name>
    <dbReference type="NCBI Taxonomy" id="150"/>
    <lineage>
        <taxon>Bacteria</taxon>
        <taxon>Pseudomonadati</taxon>
        <taxon>Spirochaetota</taxon>
        <taxon>Spirochaetia</taxon>
        <taxon>Spirochaetales</taxon>
        <taxon>Spirochaetaceae</taxon>
        <taxon>Spirochaeta</taxon>
    </lineage>
</organism>
<dbReference type="SUPFAM" id="SSF48403">
    <property type="entry name" value="Ankyrin repeat"/>
    <property type="match status" value="2"/>
</dbReference>